<protein>
    <submittedName>
        <fullName evidence="2">Ferredoxin</fullName>
    </submittedName>
</protein>
<name>A0A6J4UWA0_9BACT</name>
<proteinExistence type="predicted"/>
<evidence type="ECO:0000256" key="1">
    <source>
        <dbReference type="SAM" id="MobiDB-lite"/>
    </source>
</evidence>
<dbReference type="AlphaFoldDB" id="A0A6J4UWA0"/>
<evidence type="ECO:0000313" key="2">
    <source>
        <dbReference type="EMBL" id="CAA9560147.1"/>
    </source>
</evidence>
<accession>A0A6J4UWA0</accession>
<feature type="non-terminal residue" evidence="2">
    <location>
        <position position="1"/>
    </location>
</feature>
<organism evidence="2">
    <name type="scientific">uncultured Thermomicrobiales bacterium</name>
    <dbReference type="NCBI Taxonomy" id="1645740"/>
    <lineage>
        <taxon>Bacteria</taxon>
        <taxon>Pseudomonadati</taxon>
        <taxon>Thermomicrobiota</taxon>
        <taxon>Thermomicrobia</taxon>
        <taxon>Thermomicrobiales</taxon>
        <taxon>environmental samples</taxon>
    </lineage>
</organism>
<reference evidence="2" key="1">
    <citation type="submission" date="2020-02" db="EMBL/GenBank/DDBJ databases">
        <authorList>
            <person name="Meier V. D."/>
        </authorList>
    </citation>
    <scope>NUCLEOTIDE SEQUENCE</scope>
    <source>
        <strain evidence="2">AVDCRST_MAG43</strain>
    </source>
</reference>
<feature type="compositionally biased region" description="Basic residues" evidence="1">
    <location>
        <begin position="47"/>
        <end position="62"/>
    </location>
</feature>
<gene>
    <name evidence="2" type="ORF">AVDCRST_MAG43-1893</name>
</gene>
<dbReference type="EMBL" id="CADCWI010000092">
    <property type="protein sequence ID" value="CAA9560147.1"/>
    <property type="molecule type" value="Genomic_DNA"/>
</dbReference>
<feature type="region of interest" description="Disordered" evidence="1">
    <location>
        <begin position="16"/>
        <end position="119"/>
    </location>
</feature>
<sequence>AYRNGHWSRRHLLRGRTPPRAWNRGCRHRHPAPLWGKRALRDVPGRDRRRHAQSRHRSRRTSSRADQRSFGFHPAFLPGPGAVGFDGGDQATAFGQPRAGRRWTPADRVARRPAATAGV</sequence>
<feature type="non-terminal residue" evidence="2">
    <location>
        <position position="119"/>
    </location>
</feature>